<dbReference type="OrthoDB" id="39909at10239"/>
<dbReference type="GeneID" id="6804883"/>
<organism evidence="2 3">
    <name type="scientific">Feldmannia species virus</name>
    <dbReference type="NCBI Taxonomy" id="39420"/>
    <lineage>
        <taxon>Viruses</taxon>
        <taxon>Varidnaviria</taxon>
        <taxon>Bamfordvirae</taxon>
        <taxon>Nucleocytoviricota</taxon>
        <taxon>Megaviricetes</taxon>
        <taxon>Algavirales</taxon>
        <taxon>Phycodnaviridae</taxon>
        <taxon>Phaeovirus</taxon>
        <taxon>Phaeovirus feldmanniae</taxon>
    </lineage>
</organism>
<name>B5LWI9_9PHYC</name>
<accession>B5LWI9</accession>
<evidence type="ECO:0000313" key="2">
    <source>
        <dbReference type="EMBL" id="ACH46852.1"/>
    </source>
</evidence>
<sequence length="104" mass="11301">MSFPVPAADGMFPRRPELVVPDAVSGNKIPDWTYKEFEVLDLLHSKIGIAAATGILSFGILVFINPPFVQTSEGSGIEVRRPSLEKIGWLSFASCVTVLVVSLR</sequence>
<keyword evidence="1" id="KW-1133">Transmembrane helix</keyword>
<evidence type="ECO:0000256" key="1">
    <source>
        <dbReference type="SAM" id="Phobius"/>
    </source>
</evidence>
<dbReference type="RefSeq" id="YP_002154722.1">
    <property type="nucleotide sequence ID" value="NC_011183.1"/>
</dbReference>
<protein>
    <submittedName>
        <fullName evidence="2">Uncharacterized protein</fullName>
    </submittedName>
</protein>
<feature type="transmembrane region" description="Helical" evidence="1">
    <location>
        <begin position="47"/>
        <end position="66"/>
    </location>
</feature>
<dbReference type="Proteomes" id="UP000204092">
    <property type="component" value="Segment"/>
</dbReference>
<keyword evidence="1" id="KW-0472">Membrane</keyword>
<dbReference type="EMBL" id="EU916176">
    <property type="protein sequence ID" value="ACH46852.1"/>
    <property type="molecule type" value="Genomic_DNA"/>
</dbReference>
<reference evidence="2 3" key="1">
    <citation type="journal article" date="2009" name="Virology">
        <title>Genomic analysis of the smallest giant virus--Feldmannia sp. virus 158.</title>
        <authorList>
            <person name="Schroeder D.C."/>
            <person name="Park Y."/>
            <person name="Yoon H.M."/>
            <person name="Lee Y.S."/>
            <person name="Kang S.W."/>
            <person name="Meints R.H."/>
            <person name="Ivey R.G."/>
            <person name="Choi T.J."/>
        </authorList>
    </citation>
    <scope>NUCLEOTIDE SEQUENCE [LARGE SCALE GENOMIC DNA]</scope>
    <source>
        <strain evidence="2">FsV-158</strain>
    </source>
</reference>
<proteinExistence type="predicted"/>
<keyword evidence="1" id="KW-0812">Transmembrane</keyword>
<dbReference type="KEGG" id="vg:6804883"/>
<evidence type="ECO:0000313" key="3">
    <source>
        <dbReference type="Proteomes" id="UP000204092"/>
    </source>
</evidence>
<keyword evidence="3" id="KW-1185">Reference proteome</keyword>